<dbReference type="PANTHER" id="PTHR36451:SF1">
    <property type="entry name" value="OMEGA-HYDROXY-BETA-DIHYDROMENAQUINONE-9 SULFOTRANSFERASE STF3"/>
    <property type="match status" value="1"/>
</dbReference>
<protein>
    <submittedName>
        <fullName evidence="1">Sulfotransferase</fullName>
    </submittedName>
</protein>
<dbReference type="InterPro" id="IPR052736">
    <property type="entry name" value="Stf3_sulfotransferase"/>
</dbReference>
<proteinExistence type="predicted"/>
<dbReference type="InterPro" id="IPR027417">
    <property type="entry name" value="P-loop_NTPase"/>
</dbReference>
<dbReference type="EMBL" id="BAAAUV010000006">
    <property type="protein sequence ID" value="GAA3211075.1"/>
    <property type="molecule type" value="Genomic_DNA"/>
</dbReference>
<dbReference type="Proteomes" id="UP001501237">
    <property type="component" value="Unassembled WGS sequence"/>
</dbReference>
<organism evidence="1 2">
    <name type="scientific">Actinocorallia longicatena</name>
    <dbReference type="NCBI Taxonomy" id="111803"/>
    <lineage>
        <taxon>Bacteria</taxon>
        <taxon>Bacillati</taxon>
        <taxon>Actinomycetota</taxon>
        <taxon>Actinomycetes</taxon>
        <taxon>Streptosporangiales</taxon>
        <taxon>Thermomonosporaceae</taxon>
        <taxon>Actinocorallia</taxon>
    </lineage>
</organism>
<dbReference type="SUPFAM" id="SSF52540">
    <property type="entry name" value="P-loop containing nucleoside triphosphate hydrolases"/>
    <property type="match status" value="1"/>
</dbReference>
<dbReference type="RefSeq" id="WP_344828008.1">
    <property type="nucleotide sequence ID" value="NZ_BAAAUV010000006.1"/>
</dbReference>
<gene>
    <name evidence="1" type="ORF">GCM10010468_29490</name>
</gene>
<dbReference type="Pfam" id="PF13469">
    <property type="entry name" value="Sulfotransfer_3"/>
    <property type="match status" value="1"/>
</dbReference>
<reference evidence="2" key="1">
    <citation type="journal article" date="2019" name="Int. J. Syst. Evol. Microbiol.">
        <title>The Global Catalogue of Microorganisms (GCM) 10K type strain sequencing project: providing services to taxonomists for standard genome sequencing and annotation.</title>
        <authorList>
            <consortium name="The Broad Institute Genomics Platform"/>
            <consortium name="The Broad Institute Genome Sequencing Center for Infectious Disease"/>
            <person name="Wu L."/>
            <person name="Ma J."/>
        </authorList>
    </citation>
    <scope>NUCLEOTIDE SEQUENCE [LARGE SCALE GENOMIC DNA]</scope>
    <source>
        <strain evidence="2">JCM 9377</strain>
    </source>
</reference>
<evidence type="ECO:0000313" key="1">
    <source>
        <dbReference type="EMBL" id="GAA3211075.1"/>
    </source>
</evidence>
<accession>A0ABP6Q968</accession>
<dbReference type="PANTHER" id="PTHR36451">
    <property type="entry name" value="PAPS-DEPENDENT SULFOTRANSFERASE STF3"/>
    <property type="match status" value="1"/>
</dbReference>
<comment type="caution">
    <text evidence="1">The sequence shown here is derived from an EMBL/GenBank/DDBJ whole genome shotgun (WGS) entry which is preliminary data.</text>
</comment>
<sequence>MKVHLADLAVPCFSPEAAEVLKAMSAMAPGFSLTPEALMEGAAEQAGLSEFGDPSFLAGLTALCDAYRDDDALSPYGLVAQHVQLTQLLVNRLRLEDLVARRPEILDVEVKAPIIIAGMPRTGTTHLQNLLAADPALTHLPYWEAVEPFPLPGDTGRLDRTVAALDFVYRAMPHFRSMFDITPTHAHEDINLLAMEFSSMHFEVQALVPSYRDWYLSADQTPAYAYLRKALQALAWLRGDRRRWVLKTPQHLEQLGPLLRIFPDATVVFTHRDPVACTASMATMICYAYRMSRAEMDPHAVGRYWADRSADLLNGCMRDHGLVPPDQVVDVRFHEFTTDNMAAVRRIYEVADQPLGAASERAFAAFLAGHGRGRHGQVDYRLDDLGLDERELRRELTPYSERFGLPADQR</sequence>
<keyword evidence="2" id="KW-1185">Reference proteome</keyword>
<name>A0ABP6Q968_9ACTN</name>
<evidence type="ECO:0000313" key="2">
    <source>
        <dbReference type="Proteomes" id="UP001501237"/>
    </source>
</evidence>
<dbReference type="Gene3D" id="3.40.50.300">
    <property type="entry name" value="P-loop containing nucleotide triphosphate hydrolases"/>
    <property type="match status" value="1"/>
</dbReference>